<organism evidence="2">
    <name type="scientific">Timema monikensis</name>
    <dbReference type="NCBI Taxonomy" id="170555"/>
    <lineage>
        <taxon>Eukaryota</taxon>
        <taxon>Metazoa</taxon>
        <taxon>Ecdysozoa</taxon>
        <taxon>Arthropoda</taxon>
        <taxon>Hexapoda</taxon>
        <taxon>Insecta</taxon>
        <taxon>Pterygota</taxon>
        <taxon>Neoptera</taxon>
        <taxon>Polyneoptera</taxon>
        <taxon>Phasmatodea</taxon>
        <taxon>Timematodea</taxon>
        <taxon>Timematoidea</taxon>
        <taxon>Timematidae</taxon>
        <taxon>Timema</taxon>
    </lineage>
</organism>
<feature type="compositionally biased region" description="Basic and acidic residues" evidence="1">
    <location>
        <begin position="202"/>
        <end position="248"/>
    </location>
</feature>
<evidence type="ECO:0000256" key="1">
    <source>
        <dbReference type="SAM" id="MobiDB-lite"/>
    </source>
</evidence>
<evidence type="ECO:0000313" key="2">
    <source>
        <dbReference type="EMBL" id="CAD7430810.1"/>
    </source>
</evidence>
<feature type="region of interest" description="Disordered" evidence="1">
    <location>
        <begin position="201"/>
        <end position="248"/>
    </location>
</feature>
<proteinExistence type="predicted"/>
<feature type="compositionally biased region" description="Polar residues" evidence="1">
    <location>
        <begin position="135"/>
        <end position="144"/>
    </location>
</feature>
<protein>
    <submittedName>
        <fullName evidence="2">Uncharacterized protein</fullName>
    </submittedName>
</protein>
<reference evidence="2" key="1">
    <citation type="submission" date="2020-11" db="EMBL/GenBank/DDBJ databases">
        <authorList>
            <person name="Tran Van P."/>
        </authorList>
    </citation>
    <scope>NUCLEOTIDE SEQUENCE</scope>
</reference>
<sequence length="390" mass="41380">MRPPTQGRITLTGGGTKGGVAAGKLYEETMTAMMSVDVSMVWREEEGRGSDGNYTAWYSKEFLLCKLSKDCGAGWLWCRARASSVEEGHPPLLSGSLAATGCGQRLAESQSRGLTPLIALKACDGWNGDNKRKTSQQIHAQQLPHTAHGPSLPMAPHPGLPGMGPGGLLFGAGLGAGAVPGAGGTPLSAAAAAAQHPLLKPADLHNARDDIKGPSSLSEERLRGSVSPGEREKYRSRSPDVEPELKRRKDDKLGHVIFGPFLHGPVDRSSSPPVIVMINKQSYPPLPSLSTCLLLGVSQQSGLPSLAKHTSWQRGNKVRNDGLATLLVGGAVTIREVSTHSRDAITMLLSQFPLFDWSENLIRLHFLLERGVGPPPPLIGQLGAPPLTLQ</sequence>
<dbReference type="AlphaFoldDB" id="A0A7R9EB57"/>
<accession>A0A7R9EB57</accession>
<feature type="region of interest" description="Disordered" evidence="1">
    <location>
        <begin position="130"/>
        <end position="150"/>
    </location>
</feature>
<gene>
    <name evidence="2" type="ORF">TMSB3V08_LOCUS7559</name>
</gene>
<name>A0A7R9EB57_9NEOP</name>
<dbReference type="EMBL" id="OB794658">
    <property type="protein sequence ID" value="CAD7430810.1"/>
    <property type="molecule type" value="Genomic_DNA"/>
</dbReference>